<protein>
    <submittedName>
        <fullName evidence="1">Uncharacterized protein</fullName>
    </submittedName>
</protein>
<reference evidence="1 2" key="1">
    <citation type="journal article" date="2012" name="Environ. Microbiol.">
        <title>The genome of the ammonia-oxidizing Candidatus Nitrososphaera gargensis: insights into metabolic versatility and environmental adaptations.</title>
        <authorList>
            <person name="Spang A."/>
            <person name="Poehlein A."/>
            <person name="Offre P."/>
            <person name="Zumbragel S."/>
            <person name="Haider S."/>
            <person name="Rychlik N."/>
            <person name="Nowka B."/>
            <person name="Schmeisser C."/>
            <person name="Lebedeva E.V."/>
            <person name="Rattei T."/>
            <person name="Bohm C."/>
            <person name="Schmid M."/>
            <person name="Galushko A."/>
            <person name="Hatzenpichler R."/>
            <person name="Weinmaier T."/>
            <person name="Daniel R."/>
            <person name="Schleper C."/>
            <person name="Spieck E."/>
            <person name="Streit W."/>
            <person name="Wagner M."/>
        </authorList>
    </citation>
    <scope>NUCLEOTIDE SEQUENCE [LARGE SCALE GENOMIC DNA]</scope>
    <source>
        <strain evidence="2">Ga9.2</strain>
    </source>
</reference>
<dbReference type="BioCyc" id="CNIT1237085:G1324-2303-MONOMER"/>
<dbReference type="EMBL" id="CP002408">
    <property type="protein sequence ID" value="AFU59231.1"/>
    <property type="molecule type" value="Genomic_DNA"/>
</dbReference>
<sequence length="206" mass="23313">MFATDTGSERATSIEDYQNTCTEFITDISRDYMDWVDRYQLGEQETARRKAAISSIVKTTNDWIVKYGNTIKKVDIVMNDGVNKMAESTAGYPFNFDIFVNKMKRYTTHPVGEIRMNIRAMPRPGRLARVGNYHKDQLLLVNASSPVNFSLSKESMKGADILDDYVIIDAKGCQKHDLISLTAVVEEVEGDYVTESRGYSTLILLI</sequence>
<proteinExistence type="predicted"/>
<dbReference type="RefSeq" id="WP_015019766.1">
    <property type="nucleotide sequence ID" value="NC_018719.1"/>
</dbReference>
<dbReference type="HOGENOM" id="CLU_1292063_0_0_2"/>
<accession>K0ICY7</accession>
<dbReference type="STRING" id="1237085.Ngar_c23050"/>
<dbReference type="GeneID" id="13796168"/>
<dbReference type="KEGG" id="nga:Ngar_c23050"/>
<dbReference type="AlphaFoldDB" id="K0ICY7"/>
<gene>
    <name evidence="1" type="ordered locus">Ngar_c23050</name>
</gene>
<keyword evidence="2" id="KW-1185">Reference proteome</keyword>
<dbReference type="Proteomes" id="UP000008037">
    <property type="component" value="Chromosome"/>
</dbReference>
<name>K0ICY7_NITGG</name>
<evidence type="ECO:0000313" key="1">
    <source>
        <dbReference type="EMBL" id="AFU59231.1"/>
    </source>
</evidence>
<organism evidence="1 2">
    <name type="scientific">Nitrososphaera gargensis (strain Ga9.2)</name>
    <dbReference type="NCBI Taxonomy" id="1237085"/>
    <lineage>
        <taxon>Archaea</taxon>
        <taxon>Nitrososphaerota</taxon>
        <taxon>Nitrososphaeria</taxon>
        <taxon>Nitrososphaerales</taxon>
        <taxon>Nitrososphaeraceae</taxon>
        <taxon>Nitrososphaera</taxon>
    </lineage>
</organism>
<evidence type="ECO:0000313" key="2">
    <source>
        <dbReference type="Proteomes" id="UP000008037"/>
    </source>
</evidence>
<dbReference type="OrthoDB" id="10526at2157"/>
<dbReference type="InParanoid" id="K0ICY7"/>